<evidence type="ECO:0000313" key="3">
    <source>
        <dbReference type="EMBL" id="NMO00236.1"/>
    </source>
</evidence>
<gene>
    <name evidence="3" type="ORF">HH308_03290</name>
</gene>
<accession>A0A848KNH4</accession>
<evidence type="ECO:0000259" key="1">
    <source>
        <dbReference type="Pfam" id="PF22551"/>
    </source>
</evidence>
<name>A0A848KNH4_9ACTN</name>
<dbReference type="EMBL" id="JABBNB010000002">
    <property type="protein sequence ID" value="NMO00236.1"/>
    <property type="molecule type" value="Genomic_DNA"/>
</dbReference>
<evidence type="ECO:0000259" key="2">
    <source>
        <dbReference type="Pfam" id="PF22554"/>
    </source>
</evidence>
<dbReference type="Pfam" id="PF22551">
    <property type="entry name" value="TY-Chap1"/>
    <property type="match status" value="1"/>
</dbReference>
<feature type="domain" description="TY-Chap C-terminal" evidence="2">
    <location>
        <begin position="148"/>
        <end position="232"/>
    </location>
</feature>
<dbReference type="RefSeq" id="WP_170192741.1">
    <property type="nucleotide sequence ID" value="NZ_JABBNB010000002.1"/>
</dbReference>
<reference evidence="3 4" key="1">
    <citation type="submission" date="2020-04" db="EMBL/GenBank/DDBJ databases">
        <title>Gordonia sp. nov. TBRC 11910.</title>
        <authorList>
            <person name="Suriyachadkun C."/>
        </authorList>
    </citation>
    <scope>NUCLEOTIDE SEQUENCE [LARGE SCALE GENOMIC DNA]</scope>
    <source>
        <strain evidence="3 4">TBRC 11910</strain>
    </source>
</reference>
<comment type="caution">
    <text evidence="3">The sequence shown here is derived from an EMBL/GenBank/DDBJ whole genome shotgun (WGS) entry which is preliminary data.</text>
</comment>
<dbReference type="Proteomes" id="UP000550729">
    <property type="component" value="Unassembled WGS sequence"/>
</dbReference>
<protein>
    <submittedName>
        <fullName evidence="3">Uncharacterized protein</fullName>
    </submittedName>
</protein>
<dbReference type="InterPro" id="IPR054343">
    <property type="entry name" value="TY-Chap_M"/>
</dbReference>
<proteinExistence type="predicted"/>
<evidence type="ECO:0000313" key="4">
    <source>
        <dbReference type="Proteomes" id="UP000550729"/>
    </source>
</evidence>
<sequence>MTELTPDGLDEQVNAVFATLLDAPPARDDDGDIPLQLDACTLYVSTAYDARAIDMWAPLVVAINDTAQAAFTAAFLNNKFPELKFRLLADRLIVGCRVPADPLVTPHVDRMLGHLSQAFAGRNELAISLSGRAADTPQPDWRDDEQERERTILRTIFELQHADDAISVDDVVAICRSDQQTVLNVLALSNNLETQLRSDAEHDLDPDDAAHDRASADEWKNTSDALRTALRMIALKA</sequence>
<dbReference type="Pfam" id="PF22554">
    <property type="entry name" value="Chap-C"/>
    <property type="match status" value="1"/>
</dbReference>
<feature type="domain" description="TY-Chap central" evidence="1">
    <location>
        <begin position="8"/>
        <end position="134"/>
    </location>
</feature>
<dbReference type="InterPro" id="IPR054342">
    <property type="entry name" value="TY-Chap_C"/>
</dbReference>
<organism evidence="3 4">
    <name type="scientific">Gordonia asplenii</name>
    <dbReference type="NCBI Taxonomy" id="2725283"/>
    <lineage>
        <taxon>Bacteria</taxon>
        <taxon>Bacillati</taxon>
        <taxon>Actinomycetota</taxon>
        <taxon>Actinomycetes</taxon>
        <taxon>Mycobacteriales</taxon>
        <taxon>Gordoniaceae</taxon>
        <taxon>Gordonia</taxon>
    </lineage>
</organism>
<keyword evidence="4" id="KW-1185">Reference proteome</keyword>
<dbReference type="AlphaFoldDB" id="A0A848KNH4"/>